<evidence type="ECO:0000313" key="1">
    <source>
        <dbReference type="EMBL" id="MDK3075273.1"/>
    </source>
</evidence>
<dbReference type="RefSeq" id="WP_284487209.1">
    <property type="nucleotide sequence ID" value="NZ_JASNJE010000033.1"/>
</dbReference>
<comment type="caution">
    <text evidence="1">The sequence shown here is derived from an EMBL/GenBank/DDBJ whole genome shotgun (WGS) entry which is preliminary data.</text>
</comment>
<dbReference type="Proteomes" id="UP001227126">
    <property type="component" value="Unassembled WGS sequence"/>
</dbReference>
<organism evidence="1 2">
    <name type="scientific">Sedimentitalea xiamensis</name>
    <dbReference type="NCBI Taxonomy" id="3050037"/>
    <lineage>
        <taxon>Bacteria</taxon>
        <taxon>Pseudomonadati</taxon>
        <taxon>Pseudomonadota</taxon>
        <taxon>Alphaproteobacteria</taxon>
        <taxon>Rhodobacterales</taxon>
        <taxon>Paracoccaceae</taxon>
        <taxon>Sedimentitalea</taxon>
    </lineage>
</organism>
<dbReference type="EMBL" id="JASNJE010000033">
    <property type="protein sequence ID" value="MDK3075273.1"/>
    <property type="molecule type" value="Genomic_DNA"/>
</dbReference>
<accession>A0ABT7FK17</accession>
<reference evidence="1 2" key="1">
    <citation type="submission" date="2023-05" db="EMBL/GenBank/DDBJ databases">
        <title>Sedimentitalea sp. nov. JM2-8.</title>
        <authorList>
            <person name="Huang J."/>
        </authorList>
    </citation>
    <scope>NUCLEOTIDE SEQUENCE [LARGE SCALE GENOMIC DNA]</scope>
    <source>
        <strain evidence="1 2">JM2-8</strain>
    </source>
</reference>
<name>A0ABT7FK17_9RHOB</name>
<proteinExistence type="predicted"/>
<sequence>MVPVLDSHREIDIWSCHYGVFNGRKWEQEIYPVVRNSILAMHRGRGAMSVQTVIARGRPHLCLDPAKVHARNRSRPTPRRALISWRQDPLIIA</sequence>
<protein>
    <submittedName>
        <fullName evidence="1">Uncharacterized protein</fullName>
    </submittedName>
</protein>
<gene>
    <name evidence="1" type="ORF">QO034_19495</name>
</gene>
<evidence type="ECO:0000313" key="2">
    <source>
        <dbReference type="Proteomes" id="UP001227126"/>
    </source>
</evidence>
<keyword evidence="2" id="KW-1185">Reference proteome</keyword>